<feature type="domain" description="Xylanolytic transcriptional activator regulatory" evidence="5">
    <location>
        <begin position="124"/>
        <end position="192"/>
    </location>
</feature>
<dbReference type="GO" id="GO:0006351">
    <property type="term" value="P:DNA-templated transcription"/>
    <property type="evidence" value="ECO:0007669"/>
    <property type="project" value="InterPro"/>
</dbReference>
<dbReference type="GO" id="GO:0003700">
    <property type="term" value="F:DNA-binding transcription factor activity"/>
    <property type="evidence" value="ECO:0007669"/>
    <property type="project" value="InterPro"/>
</dbReference>
<dbReference type="InterPro" id="IPR050987">
    <property type="entry name" value="AtrR-like"/>
</dbReference>
<proteinExistence type="predicted"/>
<dbReference type="AlphaFoldDB" id="A0A0D0BZZ6"/>
<dbReference type="GO" id="GO:0003677">
    <property type="term" value="F:DNA binding"/>
    <property type="evidence" value="ECO:0007669"/>
    <property type="project" value="UniProtKB-KW"/>
</dbReference>
<dbReference type="CDD" id="cd12148">
    <property type="entry name" value="fungal_TF_MHR"/>
    <property type="match status" value="1"/>
</dbReference>
<protein>
    <recommendedName>
        <fullName evidence="5">Xylanolytic transcriptional activator regulatory domain-containing protein</fullName>
    </recommendedName>
</protein>
<organism evidence="6 7">
    <name type="scientific">Collybiopsis luxurians FD-317 M1</name>
    <dbReference type="NCBI Taxonomy" id="944289"/>
    <lineage>
        <taxon>Eukaryota</taxon>
        <taxon>Fungi</taxon>
        <taxon>Dikarya</taxon>
        <taxon>Basidiomycota</taxon>
        <taxon>Agaricomycotina</taxon>
        <taxon>Agaricomycetes</taxon>
        <taxon>Agaricomycetidae</taxon>
        <taxon>Agaricales</taxon>
        <taxon>Marasmiineae</taxon>
        <taxon>Omphalotaceae</taxon>
        <taxon>Collybiopsis</taxon>
        <taxon>Collybiopsis luxurians</taxon>
    </lineage>
</organism>
<dbReference type="EMBL" id="KN834805">
    <property type="protein sequence ID" value="KIK55554.1"/>
    <property type="molecule type" value="Genomic_DNA"/>
</dbReference>
<dbReference type="PANTHER" id="PTHR46910:SF3">
    <property type="entry name" value="HALOTOLERANCE PROTEIN 9-RELATED"/>
    <property type="match status" value="1"/>
</dbReference>
<evidence type="ECO:0000256" key="2">
    <source>
        <dbReference type="ARBA" id="ARBA00022723"/>
    </source>
</evidence>
<keyword evidence="7" id="KW-1185">Reference proteome</keyword>
<dbReference type="Pfam" id="PF04082">
    <property type="entry name" value="Fungal_trans"/>
    <property type="match status" value="1"/>
</dbReference>
<evidence type="ECO:0000256" key="4">
    <source>
        <dbReference type="ARBA" id="ARBA00023242"/>
    </source>
</evidence>
<dbReference type="Proteomes" id="UP000053593">
    <property type="component" value="Unassembled WGS sequence"/>
</dbReference>
<evidence type="ECO:0000256" key="1">
    <source>
        <dbReference type="ARBA" id="ARBA00004123"/>
    </source>
</evidence>
<keyword evidence="2" id="KW-0479">Metal-binding</keyword>
<keyword evidence="3" id="KW-0238">DNA-binding</keyword>
<dbReference type="PANTHER" id="PTHR46910">
    <property type="entry name" value="TRANSCRIPTION FACTOR PDR1"/>
    <property type="match status" value="1"/>
</dbReference>
<evidence type="ECO:0000313" key="6">
    <source>
        <dbReference type="EMBL" id="KIK55554.1"/>
    </source>
</evidence>
<comment type="subcellular location">
    <subcellularLocation>
        <location evidence="1">Nucleus</location>
    </subcellularLocation>
</comment>
<accession>A0A0D0BZZ6</accession>
<keyword evidence="4" id="KW-0539">Nucleus</keyword>
<dbReference type="SMART" id="SM00906">
    <property type="entry name" value="Fungal_trans"/>
    <property type="match status" value="1"/>
</dbReference>
<evidence type="ECO:0000256" key="3">
    <source>
        <dbReference type="ARBA" id="ARBA00023125"/>
    </source>
</evidence>
<dbReference type="OrthoDB" id="4456959at2759"/>
<dbReference type="GO" id="GO:0005634">
    <property type="term" value="C:nucleus"/>
    <property type="evidence" value="ECO:0007669"/>
    <property type="project" value="UniProtKB-SubCell"/>
</dbReference>
<gene>
    <name evidence="6" type="ORF">GYMLUDRAFT_1017946</name>
</gene>
<evidence type="ECO:0000259" key="5">
    <source>
        <dbReference type="SMART" id="SM00906"/>
    </source>
</evidence>
<name>A0A0D0BZZ6_9AGAR</name>
<reference evidence="6 7" key="1">
    <citation type="submission" date="2014-04" db="EMBL/GenBank/DDBJ databases">
        <title>Evolutionary Origins and Diversification of the Mycorrhizal Mutualists.</title>
        <authorList>
            <consortium name="DOE Joint Genome Institute"/>
            <consortium name="Mycorrhizal Genomics Consortium"/>
            <person name="Kohler A."/>
            <person name="Kuo A."/>
            <person name="Nagy L.G."/>
            <person name="Floudas D."/>
            <person name="Copeland A."/>
            <person name="Barry K.W."/>
            <person name="Cichocki N."/>
            <person name="Veneault-Fourrey C."/>
            <person name="LaButti K."/>
            <person name="Lindquist E.A."/>
            <person name="Lipzen A."/>
            <person name="Lundell T."/>
            <person name="Morin E."/>
            <person name="Murat C."/>
            <person name="Riley R."/>
            <person name="Ohm R."/>
            <person name="Sun H."/>
            <person name="Tunlid A."/>
            <person name="Henrissat B."/>
            <person name="Grigoriev I.V."/>
            <person name="Hibbett D.S."/>
            <person name="Martin F."/>
        </authorList>
    </citation>
    <scope>NUCLEOTIDE SEQUENCE [LARGE SCALE GENOMIC DNA]</scope>
    <source>
        <strain evidence="6 7">FD-317 M1</strain>
    </source>
</reference>
<evidence type="ECO:0000313" key="7">
    <source>
        <dbReference type="Proteomes" id="UP000053593"/>
    </source>
</evidence>
<dbReference type="InterPro" id="IPR007219">
    <property type="entry name" value="XnlR_reg_dom"/>
</dbReference>
<dbReference type="HOGENOM" id="CLU_006019_3_0_1"/>
<dbReference type="GO" id="GO:0008270">
    <property type="term" value="F:zinc ion binding"/>
    <property type="evidence" value="ECO:0007669"/>
    <property type="project" value="InterPro"/>
</dbReference>
<sequence length="215" mass="24802">MHYEYPPSDLLKSLVILYWEHFHPFYPLLHKPSFKNSLAAELHLHDQAFGSTVLTVYALESHYSDDPQVLYNSDTASKHSAGWRYFNQIAFVLNNALEFPSVYALQVYPLSVTFMLGTHMVETAWMFIGTGFQLAQMISVHQSSFGKGREPKEVELWKRAFWQLIIFDTASSMALGRPRFLNLKLPVICDDEYWEAPNPDDAFKQPETTPSKLTF</sequence>